<dbReference type="SUPFAM" id="SSF51230">
    <property type="entry name" value="Single hybrid motif"/>
    <property type="match status" value="1"/>
</dbReference>
<gene>
    <name evidence="3" type="ORF">S12H4_14999</name>
</gene>
<evidence type="ECO:0000256" key="1">
    <source>
        <dbReference type="ARBA" id="ARBA00023267"/>
    </source>
</evidence>
<dbReference type="CDD" id="cd06850">
    <property type="entry name" value="biotinyl_domain"/>
    <property type="match status" value="1"/>
</dbReference>
<name>X1TZB5_9ZZZZ</name>
<dbReference type="EMBL" id="BARW01007175">
    <property type="protein sequence ID" value="GAI85394.1"/>
    <property type="molecule type" value="Genomic_DNA"/>
</dbReference>
<dbReference type="Pfam" id="PF00364">
    <property type="entry name" value="Biotin_lipoyl"/>
    <property type="match status" value="1"/>
</dbReference>
<sequence length="73" mass="7804">MAQEKVEFPITGKITSMNVNQGDVVKEGDILCLVESMKMENPILAPASGTISQINVSVGQLVEVGDLLAIIEF</sequence>
<organism evidence="3">
    <name type="scientific">marine sediment metagenome</name>
    <dbReference type="NCBI Taxonomy" id="412755"/>
    <lineage>
        <taxon>unclassified sequences</taxon>
        <taxon>metagenomes</taxon>
        <taxon>ecological metagenomes</taxon>
    </lineage>
</organism>
<reference evidence="3" key="1">
    <citation type="journal article" date="2014" name="Front. Microbiol.">
        <title>High frequency of phylogenetically diverse reductive dehalogenase-homologous genes in deep subseafloor sedimentary metagenomes.</title>
        <authorList>
            <person name="Kawai M."/>
            <person name="Futagami T."/>
            <person name="Toyoda A."/>
            <person name="Takaki Y."/>
            <person name="Nishi S."/>
            <person name="Hori S."/>
            <person name="Arai W."/>
            <person name="Tsubouchi T."/>
            <person name="Morono Y."/>
            <person name="Uchiyama I."/>
            <person name="Ito T."/>
            <person name="Fujiyama A."/>
            <person name="Inagaki F."/>
            <person name="Takami H."/>
        </authorList>
    </citation>
    <scope>NUCLEOTIDE SEQUENCE</scope>
    <source>
        <strain evidence="3">Expedition CK06-06</strain>
    </source>
</reference>
<accession>X1TZB5</accession>
<dbReference type="PANTHER" id="PTHR45266">
    <property type="entry name" value="OXALOACETATE DECARBOXYLASE ALPHA CHAIN"/>
    <property type="match status" value="1"/>
</dbReference>
<dbReference type="PANTHER" id="PTHR45266:SF3">
    <property type="entry name" value="OXALOACETATE DECARBOXYLASE ALPHA CHAIN"/>
    <property type="match status" value="1"/>
</dbReference>
<keyword evidence="1" id="KW-0092">Biotin</keyword>
<protein>
    <recommendedName>
        <fullName evidence="2">Lipoyl-binding domain-containing protein</fullName>
    </recommendedName>
</protein>
<dbReference type="Gene3D" id="2.40.50.100">
    <property type="match status" value="1"/>
</dbReference>
<dbReference type="AlphaFoldDB" id="X1TZB5"/>
<evidence type="ECO:0000313" key="3">
    <source>
        <dbReference type="EMBL" id="GAI85394.1"/>
    </source>
</evidence>
<dbReference type="InterPro" id="IPR000089">
    <property type="entry name" value="Biotin_lipoyl"/>
</dbReference>
<dbReference type="InterPro" id="IPR011053">
    <property type="entry name" value="Single_hybrid_motif"/>
</dbReference>
<dbReference type="InterPro" id="IPR050709">
    <property type="entry name" value="Biotin_Carboxyl_Carrier/Decarb"/>
</dbReference>
<evidence type="ECO:0000259" key="2">
    <source>
        <dbReference type="PROSITE" id="PS50968"/>
    </source>
</evidence>
<comment type="caution">
    <text evidence="3">The sequence shown here is derived from an EMBL/GenBank/DDBJ whole genome shotgun (WGS) entry which is preliminary data.</text>
</comment>
<feature type="domain" description="Lipoyl-binding" evidence="2">
    <location>
        <begin position="1"/>
        <end position="72"/>
    </location>
</feature>
<dbReference type="PROSITE" id="PS50968">
    <property type="entry name" value="BIOTINYL_LIPOYL"/>
    <property type="match status" value="1"/>
</dbReference>
<dbReference type="FunFam" id="2.40.50.100:FF:000003">
    <property type="entry name" value="Acetyl-CoA carboxylase biotin carboxyl carrier protein"/>
    <property type="match status" value="1"/>
</dbReference>
<proteinExistence type="predicted"/>